<organism evidence="1 2">
    <name type="scientific">Vermiconidia calcicola</name>
    <dbReference type="NCBI Taxonomy" id="1690605"/>
    <lineage>
        <taxon>Eukaryota</taxon>
        <taxon>Fungi</taxon>
        <taxon>Dikarya</taxon>
        <taxon>Ascomycota</taxon>
        <taxon>Pezizomycotina</taxon>
        <taxon>Dothideomycetes</taxon>
        <taxon>Dothideomycetidae</taxon>
        <taxon>Mycosphaerellales</taxon>
        <taxon>Extremaceae</taxon>
        <taxon>Vermiconidia</taxon>
    </lineage>
</organism>
<reference evidence="1" key="1">
    <citation type="submission" date="2023-07" db="EMBL/GenBank/DDBJ databases">
        <title>Black Yeasts Isolated from many extreme environments.</title>
        <authorList>
            <person name="Coleine C."/>
            <person name="Stajich J.E."/>
            <person name="Selbmann L."/>
        </authorList>
    </citation>
    <scope>NUCLEOTIDE SEQUENCE</scope>
    <source>
        <strain evidence="1">CCFEE 5714</strain>
    </source>
</reference>
<sequence length="218" mass="22577">MALILFSCIYDPEKGQYALEQLHDRTSHPQRNGELHDSQPNDIQRIRTCSSQFFDQLDGCPTCYEAHKLARALGSLESKGIESISSAYCAISTTPTVNALYWFMGAMESANPQGVESAAKSPKDPLSGSTALLLYFTPSVTGSAAWEVGGVTNGAGSTTASIVISKGQIVAAAQTGRNNETGIGPGASELHVSAGGELGAQAAAVAGVLVFVAAVALL</sequence>
<dbReference type="Proteomes" id="UP001281147">
    <property type="component" value="Unassembled WGS sequence"/>
</dbReference>
<protein>
    <submittedName>
        <fullName evidence="1">Uncharacterized protein</fullName>
    </submittedName>
</protein>
<evidence type="ECO:0000313" key="2">
    <source>
        <dbReference type="Proteomes" id="UP001281147"/>
    </source>
</evidence>
<keyword evidence="2" id="KW-1185">Reference proteome</keyword>
<proteinExistence type="predicted"/>
<dbReference type="EMBL" id="JAUTXU010000072">
    <property type="protein sequence ID" value="KAK3712015.1"/>
    <property type="molecule type" value="Genomic_DNA"/>
</dbReference>
<name>A0ACC3N892_9PEZI</name>
<comment type="caution">
    <text evidence="1">The sequence shown here is derived from an EMBL/GenBank/DDBJ whole genome shotgun (WGS) entry which is preliminary data.</text>
</comment>
<accession>A0ACC3N892</accession>
<evidence type="ECO:0000313" key="1">
    <source>
        <dbReference type="EMBL" id="KAK3712015.1"/>
    </source>
</evidence>
<gene>
    <name evidence="1" type="ORF">LTR37_009327</name>
</gene>